<evidence type="ECO:0008006" key="4">
    <source>
        <dbReference type="Google" id="ProtNLM"/>
    </source>
</evidence>
<gene>
    <name evidence="2" type="ORF">ACFQV2_02255</name>
</gene>
<evidence type="ECO:0000313" key="3">
    <source>
        <dbReference type="Proteomes" id="UP001596512"/>
    </source>
</evidence>
<feature type="compositionally biased region" description="Basic residues" evidence="1">
    <location>
        <begin position="163"/>
        <end position="175"/>
    </location>
</feature>
<dbReference type="EMBL" id="JBHTEY010000004">
    <property type="protein sequence ID" value="MFC7612646.1"/>
    <property type="molecule type" value="Genomic_DNA"/>
</dbReference>
<feature type="region of interest" description="Disordered" evidence="1">
    <location>
        <begin position="424"/>
        <end position="445"/>
    </location>
</feature>
<protein>
    <recommendedName>
        <fullName evidence="4">DUF4913 domain-containing protein</fullName>
    </recommendedName>
</protein>
<dbReference type="Proteomes" id="UP001596512">
    <property type="component" value="Unassembled WGS sequence"/>
</dbReference>
<organism evidence="2 3">
    <name type="scientific">Actinokineospora soli</name>
    <dbReference type="NCBI Taxonomy" id="1048753"/>
    <lineage>
        <taxon>Bacteria</taxon>
        <taxon>Bacillati</taxon>
        <taxon>Actinomycetota</taxon>
        <taxon>Actinomycetes</taxon>
        <taxon>Pseudonocardiales</taxon>
        <taxon>Pseudonocardiaceae</taxon>
        <taxon>Actinokineospora</taxon>
    </lineage>
</organism>
<accession>A0ABW2TGL8</accession>
<reference evidence="3" key="1">
    <citation type="journal article" date="2019" name="Int. J. Syst. Evol. Microbiol.">
        <title>The Global Catalogue of Microorganisms (GCM) 10K type strain sequencing project: providing services to taxonomists for standard genome sequencing and annotation.</title>
        <authorList>
            <consortium name="The Broad Institute Genomics Platform"/>
            <consortium name="The Broad Institute Genome Sequencing Center for Infectious Disease"/>
            <person name="Wu L."/>
            <person name="Ma J."/>
        </authorList>
    </citation>
    <scope>NUCLEOTIDE SEQUENCE [LARGE SCALE GENOMIC DNA]</scope>
    <source>
        <strain evidence="3">JCM 17695</strain>
    </source>
</reference>
<feature type="region of interest" description="Disordered" evidence="1">
    <location>
        <begin position="136"/>
        <end position="255"/>
    </location>
</feature>
<comment type="caution">
    <text evidence="2">The sequence shown here is derived from an EMBL/GenBank/DDBJ whole genome shotgun (WGS) entry which is preliminary data.</text>
</comment>
<evidence type="ECO:0000256" key="1">
    <source>
        <dbReference type="SAM" id="MobiDB-lite"/>
    </source>
</evidence>
<sequence length="445" mass="48519">MSDTEYASRQSVAGLAREVEGLRRAWRPIPQRLDDLAKVVDGLAETAAHRTGAGQKVVAPSWFNLPDDLDKVAALIDELCGWVGTVFLRYPDAAAVLSDCWLWHPEVIEELVWLMHTWIAAYADEAASAVAAGTGTTATAPASSSASSRPSGHAPWRPTPAPRPHRGCRWSRPPRRSSPGGRPPATRPRLSRPTPTWPPPNRPRPDGEAAGEHRARARPRAAGQRPDPRRPPVGPGPHRHRPARGPAAPGARGAAAMNHTDMAKAVTRLAVVVDRVANAVADHVEQPCCPTTAPASWLTLPADPELARTTLTALCAWTRQVYLRYSDAAAGLPDCWLWHPDVIEELHWLHQAWQAAYHGPTASPVAAGEWHERHRPGVVRRVKAVAGTCSRENHQTRRRLSAAPVEQLDEAADLIAAWWAADREQPAPEPRDELAVAHEHPRSTP</sequence>
<name>A0ABW2TGL8_9PSEU</name>
<feature type="compositionally biased region" description="Basic and acidic residues" evidence="1">
    <location>
        <begin position="203"/>
        <end position="214"/>
    </location>
</feature>
<feature type="compositionally biased region" description="Low complexity" evidence="1">
    <location>
        <begin position="244"/>
        <end position="255"/>
    </location>
</feature>
<feature type="compositionally biased region" description="Low complexity" evidence="1">
    <location>
        <begin position="136"/>
        <end position="155"/>
    </location>
</feature>
<proteinExistence type="predicted"/>
<keyword evidence="3" id="KW-1185">Reference proteome</keyword>
<evidence type="ECO:0000313" key="2">
    <source>
        <dbReference type="EMBL" id="MFC7612646.1"/>
    </source>
</evidence>